<evidence type="ECO:0000313" key="3">
    <source>
        <dbReference type="Proteomes" id="UP000199136"/>
    </source>
</evidence>
<feature type="domain" description="YdhG-like" evidence="1">
    <location>
        <begin position="23"/>
        <end position="115"/>
    </location>
</feature>
<dbReference type="Pfam" id="PF08818">
    <property type="entry name" value="DUF1801"/>
    <property type="match status" value="1"/>
</dbReference>
<gene>
    <name evidence="2" type="ORF">SAMN04488506_1688</name>
</gene>
<evidence type="ECO:0000259" key="1">
    <source>
        <dbReference type="Pfam" id="PF08818"/>
    </source>
</evidence>
<organism evidence="2 3">
    <name type="scientific">Desemzia incerta</name>
    <dbReference type="NCBI Taxonomy" id="82801"/>
    <lineage>
        <taxon>Bacteria</taxon>
        <taxon>Bacillati</taxon>
        <taxon>Bacillota</taxon>
        <taxon>Bacilli</taxon>
        <taxon>Lactobacillales</taxon>
        <taxon>Carnobacteriaceae</taxon>
        <taxon>Desemzia</taxon>
    </lineage>
</organism>
<proteinExistence type="predicted"/>
<dbReference type="STRING" id="82801.SAMN04488506_1688"/>
<dbReference type="EMBL" id="FOXW01000006">
    <property type="protein sequence ID" value="SFQ37645.1"/>
    <property type="molecule type" value="Genomic_DNA"/>
</dbReference>
<name>A0A1I5Y0D1_9LACT</name>
<sequence length="128" mass="15205">MARSEENRTEVDDYIQTFPEDVQKILYRIRSIIKEEAPEAQEKMSYSMATYILNGFILVHFAGFKHHVGFYPTPTTITHFKDKIQGYKYSKNTIQFPFQQPIPYDLIREIIRYRVEQNAKSTEGEEME</sequence>
<dbReference type="Proteomes" id="UP000199136">
    <property type="component" value="Unassembled WGS sequence"/>
</dbReference>
<accession>A0A1I5Y0D1</accession>
<dbReference type="Gene3D" id="3.90.1150.200">
    <property type="match status" value="1"/>
</dbReference>
<keyword evidence="3" id="KW-1185">Reference proteome</keyword>
<dbReference type="OrthoDB" id="115213at2"/>
<reference evidence="2 3" key="1">
    <citation type="submission" date="2016-10" db="EMBL/GenBank/DDBJ databases">
        <authorList>
            <person name="de Groot N.N."/>
        </authorList>
    </citation>
    <scope>NUCLEOTIDE SEQUENCE [LARGE SCALE GENOMIC DNA]</scope>
    <source>
        <strain evidence="2 3">DSM 20581</strain>
    </source>
</reference>
<dbReference type="InterPro" id="IPR014922">
    <property type="entry name" value="YdhG-like"/>
</dbReference>
<dbReference type="AlphaFoldDB" id="A0A1I5Y0D1"/>
<protein>
    <submittedName>
        <fullName evidence="2">Uncharacterized conserved protein YdhG, YjbR/CyaY-like superfamily, DUF1801 family</fullName>
    </submittedName>
</protein>
<dbReference type="SUPFAM" id="SSF159888">
    <property type="entry name" value="YdhG-like"/>
    <property type="match status" value="1"/>
</dbReference>
<evidence type="ECO:0000313" key="2">
    <source>
        <dbReference type="EMBL" id="SFQ37645.1"/>
    </source>
</evidence>
<dbReference type="RefSeq" id="WP_092480728.1">
    <property type="nucleotide sequence ID" value="NZ_FOXW01000006.1"/>
</dbReference>